<dbReference type="InterPro" id="IPR009571">
    <property type="entry name" value="SUR7/Rim9-like_fungi"/>
</dbReference>
<evidence type="ECO:0008006" key="4">
    <source>
        <dbReference type="Google" id="ProtNLM"/>
    </source>
</evidence>
<keyword evidence="1" id="KW-0812">Transmembrane</keyword>
<dbReference type="InterPro" id="IPR051380">
    <property type="entry name" value="pH-response_reg_palI/RIM9"/>
</dbReference>
<organism evidence="2 3">
    <name type="scientific">Rickenella mellea</name>
    <dbReference type="NCBI Taxonomy" id="50990"/>
    <lineage>
        <taxon>Eukaryota</taxon>
        <taxon>Fungi</taxon>
        <taxon>Dikarya</taxon>
        <taxon>Basidiomycota</taxon>
        <taxon>Agaricomycotina</taxon>
        <taxon>Agaricomycetes</taxon>
        <taxon>Hymenochaetales</taxon>
        <taxon>Rickenellaceae</taxon>
        <taxon>Rickenella</taxon>
    </lineage>
</organism>
<feature type="transmembrane region" description="Helical" evidence="1">
    <location>
        <begin position="170"/>
        <end position="192"/>
    </location>
</feature>
<reference evidence="2 3" key="1">
    <citation type="submission" date="2018-06" db="EMBL/GenBank/DDBJ databases">
        <title>A transcriptomic atlas of mushroom development highlights an independent origin of complex multicellularity.</title>
        <authorList>
            <consortium name="DOE Joint Genome Institute"/>
            <person name="Krizsan K."/>
            <person name="Almasi E."/>
            <person name="Merenyi Z."/>
            <person name="Sahu N."/>
            <person name="Viragh M."/>
            <person name="Koszo T."/>
            <person name="Mondo S."/>
            <person name="Kiss B."/>
            <person name="Balint B."/>
            <person name="Kues U."/>
            <person name="Barry K."/>
            <person name="Hegedus J.C."/>
            <person name="Henrissat B."/>
            <person name="Johnson J."/>
            <person name="Lipzen A."/>
            <person name="Ohm R."/>
            <person name="Nagy I."/>
            <person name="Pangilinan J."/>
            <person name="Yan J."/>
            <person name="Xiong Y."/>
            <person name="Grigoriev I.V."/>
            <person name="Hibbett D.S."/>
            <person name="Nagy L.G."/>
        </authorList>
    </citation>
    <scope>NUCLEOTIDE SEQUENCE [LARGE SCALE GENOMIC DNA]</scope>
    <source>
        <strain evidence="2 3">SZMC22713</strain>
    </source>
</reference>
<dbReference type="PANTHER" id="PTHR28013:SF4">
    <property type="entry name" value="MARVEL DOMAIN-CONTAINING PROTEIN"/>
    <property type="match status" value="1"/>
</dbReference>
<keyword evidence="3" id="KW-1185">Reference proteome</keyword>
<dbReference type="Pfam" id="PF06687">
    <property type="entry name" value="SUR7"/>
    <property type="match status" value="1"/>
</dbReference>
<feature type="transmembrane region" description="Helical" evidence="1">
    <location>
        <begin position="12"/>
        <end position="34"/>
    </location>
</feature>
<keyword evidence="1" id="KW-0472">Membrane</keyword>
<evidence type="ECO:0000256" key="1">
    <source>
        <dbReference type="SAM" id="Phobius"/>
    </source>
</evidence>
<dbReference type="AlphaFoldDB" id="A0A4Y7PRT6"/>
<proteinExistence type="predicted"/>
<evidence type="ECO:0000313" key="3">
    <source>
        <dbReference type="Proteomes" id="UP000294933"/>
    </source>
</evidence>
<dbReference type="GO" id="GO:0035838">
    <property type="term" value="C:growing cell tip"/>
    <property type="evidence" value="ECO:0007669"/>
    <property type="project" value="TreeGrafter"/>
</dbReference>
<gene>
    <name evidence="2" type="ORF">BD410DRAFT_793922</name>
</gene>
<dbReference type="GO" id="GO:0005886">
    <property type="term" value="C:plasma membrane"/>
    <property type="evidence" value="ECO:0007669"/>
    <property type="project" value="InterPro"/>
</dbReference>
<name>A0A4Y7PRT6_9AGAM</name>
<dbReference type="Proteomes" id="UP000294933">
    <property type="component" value="Unassembled WGS sequence"/>
</dbReference>
<dbReference type="GO" id="GO:0032153">
    <property type="term" value="C:cell division site"/>
    <property type="evidence" value="ECO:0007669"/>
    <property type="project" value="TreeGrafter"/>
</dbReference>
<dbReference type="EMBL" id="ML170215">
    <property type="protein sequence ID" value="TDL17885.1"/>
    <property type="molecule type" value="Genomic_DNA"/>
</dbReference>
<feature type="transmembrane region" description="Helical" evidence="1">
    <location>
        <begin position="207"/>
        <end position="229"/>
    </location>
</feature>
<dbReference type="VEuPathDB" id="FungiDB:BD410DRAFT_793922"/>
<keyword evidence="1" id="KW-1133">Transmembrane helix</keyword>
<protein>
    <recommendedName>
        <fullName evidence="4">Pali-domain-containing protein</fullName>
    </recommendedName>
</protein>
<feature type="transmembrane region" description="Helical" evidence="1">
    <location>
        <begin position="132"/>
        <end position="154"/>
    </location>
</feature>
<dbReference type="PANTHER" id="PTHR28013">
    <property type="entry name" value="PROTEIN DCV1-RELATED"/>
    <property type="match status" value="1"/>
</dbReference>
<accession>A0A4Y7PRT6</accession>
<evidence type="ECO:0000313" key="2">
    <source>
        <dbReference type="EMBL" id="TDL17885.1"/>
    </source>
</evidence>
<sequence length="258" mass="27700">MCGFLEKIWSPLECIGLLATSCALAIITFSVPFIQDVYLVNITGSANTPGSKVHIGPFSAGGSVSGGLKIGVFGYCLNSQESGGITTRSIGGSNSSSSCTKQFIVKFGDIFKQVTFLGSAANGVSDGVAGCLLLHPIAFLFTILAFIASLALIFRSSTSRKVHSLRHFKVFLIWFAAAITLAALIIDIIIVVESKKHVPFSVQWGKFFFPLLAVSTALLMVIGVVASFFKEHREHKGTESSSTDNRLDKGWIRVDSRQ</sequence>